<dbReference type="AlphaFoldDB" id="A0A2T0LJ67"/>
<feature type="region of interest" description="Disordered" evidence="1">
    <location>
        <begin position="39"/>
        <end position="64"/>
    </location>
</feature>
<dbReference type="EMBL" id="PVNE01000001">
    <property type="protein sequence ID" value="PRX42569.1"/>
    <property type="molecule type" value="Genomic_DNA"/>
</dbReference>
<dbReference type="OrthoDB" id="2382414at2"/>
<dbReference type="Proteomes" id="UP000237797">
    <property type="component" value="Unassembled WGS sequence"/>
</dbReference>
<dbReference type="InterPro" id="IPR018743">
    <property type="entry name" value="DUF2292"/>
</dbReference>
<name>A0A2T0LJ67_9BACL</name>
<comment type="caution">
    <text evidence="2">The sequence shown here is derived from an EMBL/GenBank/DDBJ whole genome shotgun (WGS) entry which is preliminary data.</text>
</comment>
<protein>
    <recommendedName>
        <fullName evidence="4">DUF2292 domain-containing protein</fullName>
    </recommendedName>
</protein>
<evidence type="ECO:0000313" key="3">
    <source>
        <dbReference type="Proteomes" id="UP000237797"/>
    </source>
</evidence>
<reference evidence="2 3" key="1">
    <citation type="submission" date="2018-03" db="EMBL/GenBank/DDBJ databases">
        <title>Genomic Encyclopedia of Archaeal and Bacterial Type Strains, Phase II (KMG-II): from individual species to whole genera.</title>
        <authorList>
            <person name="Goeker M."/>
        </authorList>
    </citation>
    <scope>NUCLEOTIDE SEQUENCE [LARGE SCALE GENOMIC DNA]</scope>
    <source>
        <strain evidence="2 3">DSM 44946</strain>
    </source>
</reference>
<evidence type="ECO:0000313" key="2">
    <source>
        <dbReference type="EMBL" id="PRX42569.1"/>
    </source>
</evidence>
<accession>A0A2T0LJ67</accession>
<dbReference type="Pfam" id="PF10055">
    <property type="entry name" value="DUF2292"/>
    <property type="match status" value="1"/>
</dbReference>
<dbReference type="RefSeq" id="WP_106343524.1">
    <property type="nucleotide sequence ID" value="NZ_PVNE01000001.1"/>
</dbReference>
<sequence length="64" mass="7141">MNAPSISQSQIRQIIRALEGLEYGTVLITVHNSQIVQIDRTEKHRFPPASSNSAPDRSARKPTK</sequence>
<keyword evidence="3" id="KW-1185">Reference proteome</keyword>
<proteinExistence type="predicted"/>
<evidence type="ECO:0008006" key="4">
    <source>
        <dbReference type="Google" id="ProtNLM"/>
    </source>
</evidence>
<evidence type="ECO:0000256" key="1">
    <source>
        <dbReference type="SAM" id="MobiDB-lite"/>
    </source>
</evidence>
<organism evidence="2 3">
    <name type="scientific">Planifilum fimeticola</name>
    <dbReference type="NCBI Taxonomy" id="201975"/>
    <lineage>
        <taxon>Bacteria</taxon>
        <taxon>Bacillati</taxon>
        <taxon>Bacillota</taxon>
        <taxon>Bacilli</taxon>
        <taxon>Bacillales</taxon>
        <taxon>Thermoactinomycetaceae</taxon>
        <taxon>Planifilum</taxon>
    </lineage>
</organism>
<gene>
    <name evidence="2" type="ORF">CLV97_10157</name>
</gene>